<reference evidence="4" key="2">
    <citation type="submission" date="2013-12" db="EMBL/GenBank/DDBJ databases">
        <authorList>
            <person name="Yu Y."/>
            <person name="Lee S."/>
            <person name="de Baynast K."/>
            <person name="Wissotski M."/>
            <person name="Liu L."/>
            <person name="Talag J."/>
            <person name="Goicoechea J."/>
            <person name="Angelova A."/>
            <person name="Jetty R."/>
            <person name="Kudrna D."/>
            <person name="Golser W."/>
            <person name="Rivera L."/>
            <person name="Zhang J."/>
            <person name="Wing R."/>
        </authorList>
    </citation>
    <scope>NUCLEOTIDE SEQUENCE</scope>
</reference>
<protein>
    <recommendedName>
        <fullName evidence="2">MATH domain-containing protein</fullName>
    </recommendedName>
</protein>
<keyword evidence="4" id="KW-1185">Reference proteome</keyword>
<proteinExistence type="predicted"/>
<accession>A0A0D9XJV9</accession>
<dbReference type="EnsemblPlants" id="LPERR10G07630.1">
    <property type="protein sequence ID" value="LPERR10G07630.1"/>
    <property type="gene ID" value="LPERR10G07630"/>
</dbReference>
<evidence type="ECO:0000259" key="2">
    <source>
        <dbReference type="PROSITE" id="PS50144"/>
    </source>
</evidence>
<evidence type="ECO:0000256" key="1">
    <source>
        <dbReference type="SAM" id="MobiDB-lite"/>
    </source>
</evidence>
<dbReference type="HOGENOM" id="CLU_2561575_0_0_1"/>
<feature type="domain" description="MATH" evidence="2">
    <location>
        <begin position="39"/>
        <end position="82"/>
    </location>
</feature>
<organism evidence="3 4">
    <name type="scientific">Leersia perrieri</name>
    <dbReference type="NCBI Taxonomy" id="77586"/>
    <lineage>
        <taxon>Eukaryota</taxon>
        <taxon>Viridiplantae</taxon>
        <taxon>Streptophyta</taxon>
        <taxon>Embryophyta</taxon>
        <taxon>Tracheophyta</taxon>
        <taxon>Spermatophyta</taxon>
        <taxon>Magnoliopsida</taxon>
        <taxon>Liliopsida</taxon>
        <taxon>Poales</taxon>
        <taxon>Poaceae</taxon>
        <taxon>BOP clade</taxon>
        <taxon>Oryzoideae</taxon>
        <taxon>Oryzeae</taxon>
        <taxon>Oryzinae</taxon>
        <taxon>Leersia</taxon>
    </lineage>
</organism>
<feature type="compositionally biased region" description="Low complexity" evidence="1">
    <location>
        <begin position="21"/>
        <end position="34"/>
    </location>
</feature>
<evidence type="ECO:0000313" key="4">
    <source>
        <dbReference type="Proteomes" id="UP000032180"/>
    </source>
</evidence>
<dbReference type="InterPro" id="IPR008974">
    <property type="entry name" value="TRAF-like"/>
</dbReference>
<dbReference type="CDD" id="cd00121">
    <property type="entry name" value="MATH"/>
    <property type="match status" value="1"/>
</dbReference>
<feature type="region of interest" description="Disordered" evidence="1">
    <location>
        <begin position="1"/>
        <end position="34"/>
    </location>
</feature>
<dbReference type="PROSITE" id="PS50144">
    <property type="entry name" value="MATH"/>
    <property type="match status" value="1"/>
</dbReference>
<evidence type="ECO:0000313" key="3">
    <source>
        <dbReference type="EnsemblPlants" id="LPERR10G07630.1"/>
    </source>
</evidence>
<dbReference type="Proteomes" id="UP000032180">
    <property type="component" value="Chromosome 10"/>
</dbReference>
<dbReference type="SUPFAM" id="SSF49599">
    <property type="entry name" value="TRAF domain-like"/>
    <property type="match status" value="1"/>
</dbReference>
<dbReference type="Gene3D" id="2.60.210.10">
    <property type="entry name" value="Apoptosis, Tumor Necrosis Factor Receptor Associated Protein 2, Chain A"/>
    <property type="match status" value="1"/>
</dbReference>
<dbReference type="AlphaFoldDB" id="A0A0D9XJV9"/>
<dbReference type="InterPro" id="IPR002083">
    <property type="entry name" value="MATH/TRAF_dom"/>
</dbReference>
<dbReference type="Gramene" id="LPERR10G07630.1">
    <property type="protein sequence ID" value="LPERR10G07630.1"/>
    <property type="gene ID" value="LPERR10G07630"/>
</dbReference>
<sequence>MSPACYGAADADRSGEPTPPTVSSTSPRSASTVAANTASGYHLLKIDDYSRSKDVFPTGCIPLKSRPFTIGGYQWRIHYYPN</sequence>
<reference evidence="3" key="3">
    <citation type="submission" date="2015-04" db="UniProtKB">
        <authorList>
            <consortium name="EnsemblPlants"/>
        </authorList>
    </citation>
    <scope>IDENTIFICATION</scope>
</reference>
<name>A0A0D9XJV9_9ORYZ</name>
<reference evidence="3 4" key="1">
    <citation type="submission" date="2012-08" db="EMBL/GenBank/DDBJ databases">
        <title>Oryza genome evolution.</title>
        <authorList>
            <person name="Wing R.A."/>
        </authorList>
    </citation>
    <scope>NUCLEOTIDE SEQUENCE</scope>
</reference>